<evidence type="ECO:0000313" key="2">
    <source>
        <dbReference type="EMBL" id="KAJ1154346.1"/>
    </source>
</evidence>
<comment type="caution">
    <text evidence="2">The sequence shown here is derived from an EMBL/GenBank/DDBJ whole genome shotgun (WGS) entry which is preliminary data.</text>
</comment>
<reference evidence="2" key="1">
    <citation type="journal article" date="2022" name="bioRxiv">
        <title>Sequencing and chromosome-scale assembly of the giantPleurodeles waltlgenome.</title>
        <authorList>
            <person name="Brown T."/>
            <person name="Elewa A."/>
            <person name="Iarovenko S."/>
            <person name="Subramanian E."/>
            <person name="Araus A.J."/>
            <person name="Petzold A."/>
            <person name="Susuki M."/>
            <person name="Suzuki K.-i.T."/>
            <person name="Hayashi T."/>
            <person name="Toyoda A."/>
            <person name="Oliveira C."/>
            <person name="Osipova E."/>
            <person name="Leigh N.D."/>
            <person name="Simon A."/>
            <person name="Yun M.H."/>
        </authorList>
    </citation>
    <scope>NUCLEOTIDE SEQUENCE</scope>
    <source>
        <strain evidence="2">20211129_DDA</strain>
        <tissue evidence="2">Liver</tissue>
    </source>
</reference>
<feature type="compositionally biased region" description="Basic and acidic residues" evidence="1">
    <location>
        <begin position="111"/>
        <end position="121"/>
    </location>
</feature>
<sequence length="121" mass="12190">MSTGASDGGVDGRVTRSSATRAQKQQSGRLGPLQWGGLERRRPRAVPAGRTGHPVRPGASPQTGPVWAAAAVEEPPAAAASNRAGPLALRKVRGRTAGPGPTAVAVATTDCHPEGGGEVRT</sequence>
<gene>
    <name evidence="2" type="ORF">NDU88_007098</name>
</gene>
<dbReference type="AlphaFoldDB" id="A0AAV7RS03"/>
<proteinExistence type="predicted"/>
<keyword evidence="3" id="KW-1185">Reference proteome</keyword>
<evidence type="ECO:0000256" key="1">
    <source>
        <dbReference type="SAM" id="MobiDB-lite"/>
    </source>
</evidence>
<accession>A0AAV7RS03</accession>
<feature type="region of interest" description="Disordered" evidence="1">
    <location>
        <begin position="93"/>
        <end position="121"/>
    </location>
</feature>
<feature type="compositionally biased region" description="Gly residues" evidence="1">
    <location>
        <begin position="1"/>
        <end position="11"/>
    </location>
</feature>
<feature type="compositionally biased region" description="Polar residues" evidence="1">
    <location>
        <begin position="15"/>
        <end position="28"/>
    </location>
</feature>
<dbReference type="EMBL" id="JANPWB010000009">
    <property type="protein sequence ID" value="KAJ1154346.1"/>
    <property type="molecule type" value="Genomic_DNA"/>
</dbReference>
<feature type="region of interest" description="Disordered" evidence="1">
    <location>
        <begin position="1"/>
        <end position="64"/>
    </location>
</feature>
<organism evidence="2 3">
    <name type="scientific">Pleurodeles waltl</name>
    <name type="common">Iberian ribbed newt</name>
    <dbReference type="NCBI Taxonomy" id="8319"/>
    <lineage>
        <taxon>Eukaryota</taxon>
        <taxon>Metazoa</taxon>
        <taxon>Chordata</taxon>
        <taxon>Craniata</taxon>
        <taxon>Vertebrata</taxon>
        <taxon>Euteleostomi</taxon>
        <taxon>Amphibia</taxon>
        <taxon>Batrachia</taxon>
        <taxon>Caudata</taxon>
        <taxon>Salamandroidea</taxon>
        <taxon>Salamandridae</taxon>
        <taxon>Pleurodelinae</taxon>
        <taxon>Pleurodeles</taxon>
    </lineage>
</organism>
<dbReference type="Proteomes" id="UP001066276">
    <property type="component" value="Chromosome 5"/>
</dbReference>
<protein>
    <submittedName>
        <fullName evidence="2">Uncharacterized protein</fullName>
    </submittedName>
</protein>
<evidence type="ECO:0000313" key="3">
    <source>
        <dbReference type="Proteomes" id="UP001066276"/>
    </source>
</evidence>
<name>A0AAV7RS03_PLEWA</name>